<dbReference type="Gene3D" id="3.40.190.10">
    <property type="entry name" value="Periplasmic binding protein-like II"/>
    <property type="match status" value="2"/>
</dbReference>
<dbReference type="SUPFAM" id="SSF161098">
    <property type="entry name" value="MetI-like"/>
    <property type="match status" value="1"/>
</dbReference>
<reference evidence="11 12" key="1">
    <citation type="submission" date="2014-12" db="EMBL/GenBank/DDBJ databases">
        <title>Draft genome sequences of 29 type strains of Enterococci.</title>
        <authorList>
            <person name="Zhong Z."/>
            <person name="Sun Z."/>
            <person name="Liu W."/>
            <person name="Zhang W."/>
            <person name="Zhang H."/>
        </authorList>
    </citation>
    <scope>NUCLEOTIDE SEQUENCE [LARGE SCALE GENOMIC DNA]</scope>
    <source>
        <strain evidence="11 12">DSM 22801</strain>
    </source>
</reference>
<dbReference type="PANTHER" id="PTHR30614">
    <property type="entry name" value="MEMBRANE COMPONENT OF AMINO ACID ABC TRANSPORTER"/>
    <property type="match status" value="1"/>
</dbReference>
<feature type="transmembrane region" description="Helical" evidence="9">
    <location>
        <begin position="34"/>
        <end position="56"/>
    </location>
</feature>
<sequence length="514" mass="56170">MIFRIFIENQAVMFLELLSFYYKGEEQMKLCKKTLALIIPILLVLLTFIPVTTAIAEEPDPVYDSIMKRGELIVGLSADYAPYEFHADVDGKDQVVGFDISIAQKIADDMGVKLKIEELGFDALLGALKTGKIDLIISGMAPTPERLQEVNFSTPYMTVQQKVVVRKADKDQFQSTKDFDGVKVGVQKQTTQEELAKTELVGSIPTSLQKVPDIIMNLKNKKVDAAVLEGPVAEAYVDRDQELTFADVSFEQGQKDAAVAIPKNAPVLEQKVNASIKTINDNNLLDGYKKEAGKLMFTDDESFLGKYGKFYISGAGYTIFLAFMGVLFGAILGGLLALMKLSKSKILRGIAICYIEYVRGTPLLVQIFIVYFGTGVLGLDLSKIAAGCIALALNSGAYVAEIVRAGINAVNKGQLEAARSLGMNQPQAMRYIILPQAIKNILPALGNEFVTVIKESSVVSVIGVSELIFQAGNVQGASFKPFLPYLVVSLIYFVLTFTISRLLGVAERRMSTSD</sequence>
<comment type="caution">
    <text evidence="11">The sequence shown here is derived from an EMBL/GenBank/DDBJ whole genome shotgun (WGS) entry which is preliminary data.</text>
</comment>
<protein>
    <submittedName>
        <fullName evidence="11">His/Glu/Gln/Arg/opine family amino ABC transporter, permease, 3-TM region</fullName>
    </submittedName>
</protein>
<evidence type="ECO:0000313" key="11">
    <source>
        <dbReference type="EMBL" id="OJG92893.1"/>
    </source>
</evidence>
<evidence type="ECO:0000256" key="7">
    <source>
        <dbReference type="ARBA" id="ARBA00022989"/>
    </source>
</evidence>
<evidence type="ECO:0000313" key="12">
    <source>
        <dbReference type="Proteomes" id="UP000183039"/>
    </source>
</evidence>
<keyword evidence="6" id="KW-0029">Amino-acid transport</keyword>
<keyword evidence="3 9" id="KW-0813">Transport</keyword>
<evidence type="ECO:0000256" key="5">
    <source>
        <dbReference type="ARBA" id="ARBA00022692"/>
    </source>
</evidence>
<name>A0AA91JQ63_9ENTE</name>
<gene>
    <name evidence="11" type="ORF">RV15_GL002027</name>
</gene>
<keyword evidence="7 9" id="KW-1133">Transmembrane helix</keyword>
<evidence type="ECO:0000256" key="3">
    <source>
        <dbReference type="ARBA" id="ARBA00022448"/>
    </source>
</evidence>
<organism evidence="11 12">
    <name type="scientific">Enterococcus silesiacus</name>
    <dbReference type="NCBI Taxonomy" id="332949"/>
    <lineage>
        <taxon>Bacteria</taxon>
        <taxon>Bacillati</taxon>
        <taxon>Bacillota</taxon>
        <taxon>Bacilli</taxon>
        <taxon>Lactobacillales</taxon>
        <taxon>Enterococcaceae</taxon>
        <taxon>Enterococcus</taxon>
    </lineage>
</organism>
<dbReference type="Gene3D" id="1.10.3720.10">
    <property type="entry name" value="MetI-like"/>
    <property type="match status" value="1"/>
</dbReference>
<comment type="subcellular location">
    <subcellularLocation>
        <location evidence="1 9">Cell membrane</location>
        <topology evidence="1 9">Multi-pass membrane protein</topology>
    </subcellularLocation>
</comment>
<keyword evidence="4" id="KW-1003">Cell membrane</keyword>
<dbReference type="Pfam" id="PF00497">
    <property type="entry name" value="SBP_bac_3"/>
    <property type="match status" value="1"/>
</dbReference>
<evidence type="ECO:0000256" key="2">
    <source>
        <dbReference type="ARBA" id="ARBA00010072"/>
    </source>
</evidence>
<dbReference type="EMBL" id="JXLC01000003">
    <property type="protein sequence ID" value="OJG92893.1"/>
    <property type="molecule type" value="Genomic_DNA"/>
</dbReference>
<comment type="similarity">
    <text evidence="2">Belongs to the binding-protein-dependent transport system permease family. HisMQ subfamily.</text>
</comment>
<feature type="transmembrane region" description="Helical" evidence="9">
    <location>
        <begin position="482"/>
        <end position="503"/>
    </location>
</feature>
<dbReference type="InterPro" id="IPR035906">
    <property type="entry name" value="MetI-like_sf"/>
</dbReference>
<accession>A0AA91JQ63</accession>
<evidence type="ECO:0000259" key="10">
    <source>
        <dbReference type="PROSITE" id="PS50928"/>
    </source>
</evidence>
<evidence type="ECO:0000256" key="9">
    <source>
        <dbReference type="RuleBase" id="RU363032"/>
    </source>
</evidence>
<dbReference type="CDD" id="cd06261">
    <property type="entry name" value="TM_PBP2"/>
    <property type="match status" value="1"/>
</dbReference>
<dbReference type="Pfam" id="PF00528">
    <property type="entry name" value="BPD_transp_1"/>
    <property type="match status" value="1"/>
</dbReference>
<dbReference type="InterPro" id="IPR000515">
    <property type="entry name" value="MetI-like"/>
</dbReference>
<dbReference type="GO" id="GO:0022857">
    <property type="term" value="F:transmembrane transporter activity"/>
    <property type="evidence" value="ECO:0007669"/>
    <property type="project" value="InterPro"/>
</dbReference>
<evidence type="ECO:0000256" key="4">
    <source>
        <dbReference type="ARBA" id="ARBA00022475"/>
    </source>
</evidence>
<dbReference type="SUPFAM" id="SSF53850">
    <property type="entry name" value="Periplasmic binding protein-like II"/>
    <property type="match status" value="1"/>
</dbReference>
<dbReference type="PANTHER" id="PTHR30614:SF20">
    <property type="entry name" value="GLUTAMINE TRANSPORT SYSTEM PERMEASE PROTEIN GLNP"/>
    <property type="match status" value="1"/>
</dbReference>
<dbReference type="FunFam" id="1.10.3720.10:FF:000033">
    <property type="entry name" value="Polar amino acid ABC transporter permease"/>
    <property type="match status" value="1"/>
</dbReference>
<dbReference type="AlphaFoldDB" id="A0AA91JQ63"/>
<dbReference type="GO" id="GO:0043190">
    <property type="term" value="C:ATP-binding cassette (ABC) transporter complex"/>
    <property type="evidence" value="ECO:0007669"/>
    <property type="project" value="InterPro"/>
</dbReference>
<dbReference type="InterPro" id="IPR043429">
    <property type="entry name" value="ArtM/GltK/GlnP/TcyL/YhdX-like"/>
</dbReference>
<proteinExistence type="inferred from homology"/>
<feature type="transmembrane region" description="Helical" evidence="9">
    <location>
        <begin position="351"/>
        <end position="372"/>
    </location>
</feature>
<keyword evidence="5 9" id="KW-0812">Transmembrane</keyword>
<feature type="transmembrane region" description="Helical" evidence="9">
    <location>
        <begin position="317"/>
        <end position="339"/>
    </location>
</feature>
<evidence type="ECO:0000256" key="1">
    <source>
        <dbReference type="ARBA" id="ARBA00004651"/>
    </source>
</evidence>
<evidence type="ECO:0000256" key="6">
    <source>
        <dbReference type="ARBA" id="ARBA00022970"/>
    </source>
</evidence>
<dbReference type="InterPro" id="IPR001638">
    <property type="entry name" value="Solute-binding_3/MltF_N"/>
</dbReference>
<dbReference type="SMART" id="SM00062">
    <property type="entry name" value="PBPb"/>
    <property type="match status" value="1"/>
</dbReference>
<dbReference type="InterPro" id="IPR010065">
    <property type="entry name" value="AA_ABC_transptr_permease_3TM"/>
</dbReference>
<dbReference type="GO" id="GO:0006865">
    <property type="term" value="P:amino acid transport"/>
    <property type="evidence" value="ECO:0007669"/>
    <property type="project" value="UniProtKB-KW"/>
</dbReference>
<evidence type="ECO:0000256" key="8">
    <source>
        <dbReference type="ARBA" id="ARBA00023136"/>
    </source>
</evidence>
<dbReference type="PROSITE" id="PS50928">
    <property type="entry name" value="ABC_TM1"/>
    <property type="match status" value="1"/>
</dbReference>
<dbReference type="Proteomes" id="UP000183039">
    <property type="component" value="Unassembled WGS sequence"/>
</dbReference>
<feature type="domain" description="ABC transmembrane type-1" evidence="10">
    <location>
        <begin position="315"/>
        <end position="503"/>
    </location>
</feature>
<keyword evidence="8 9" id="KW-0472">Membrane</keyword>
<dbReference type="NCBIfam" id="TIGR01726">
    <property type="entry name" value="HEQRo_perm_3TM"/>
    <property type="match status" value="1"/>
</dbReference>